<evidence type="ECO:0000313" key="3">
    <source>
        <dbReference type="Proteomes" id="UP000078046"/>
    </source>
</evidence>
<evidence type="ECO:0000256" key="1">
    <source>
        <dbReference type="SAM" id="Phobius"/>
    </source>
</evidence>
<accession>A0A177B208</accession>
<dbReference type="EMBL" id="LWCA01000503">
    <property type="protein sequence ID" value="OAF68160.1"/>
    <property type="molecule type" value="Genomic_DNA"/>
</dbReference>
<protein>
    <submittedName>
        <fullName evidence="2">Uncharacterized protein</fullName>
    </submittedName>
</protein>
<keyword evidence="1" id="KW-0472">Membrane</keyword>
<keyword evidence="1" id="KW-1133">Transmembrane helix</keyword>
<feature type="transmembrane region" description="Helical" evidence="1">
    <location>
        <begin position="172"/>
        <end position="192"/>
    </location>
</feature>
<organism evidence="2 3">
    <name type="scientific">Intoshia linei</name>
    <dbReference type="NCBI Taxonomy" id="1819745"/>
    <lineage>
        <taxon>Eukaryota</taxon>
        <taxon>Metazoa</taxon>
        <taxon>Spiralia</taxon>
        <taxon>Lophotrochozoa</taxon>
        <taxon>Mesozoa</taxon>
        <taxon>Orthonectida</taxon>
        <taxon>Rhopaluridae</taxon>
        <taxon>Intoshia</taxon>
    </lineage>
</organism>
<sequence length="226" mass="26733">MTQSSNKKINKDMIEMKKFINITNKELADVLKTQGEVPIHEEKIVKTITVPLRNESTKKSNVTVTVNNGAPKNIFLKKYQIRKQNNTISNDLNKIVTLMNNMRFNTTKKPFLMIEFEISEPKTGVNLQKQYYNLVKKNRFLRQYFNKQRNVNSHYTFKRWSRLINEQRYARYAKATIFFFIIVIIMVVLVSICRPKKKKNSNVVNHGIEKFYEINDKKSGSMYLVH</sequence>
<proteinExistence type="predicted"/>
<keyword evidence="3" id="KW-1185">Reference proteome</keyword>
<comment type="caution">
    <text evidence="2">The sequence shown here is derived from an EMBL/GenBank/DDBJ whole genome shotgun (WGS) entry which is preliminary data.</text>
</comment>
<dbReference type="AlphaFoldDB" id="A0A177B208"/>
<gene>
    <name evidence="2" type="ORF">A3Q56_04083</name>
</gene>
<evidence type="ECO:0000313" key="2">
    <source>
        <dbReference type="EMBL" id="OAF68160.1"/>
    </source>
</evidence>
<name>A0A177B208_9BILA</name>
<keyword evidence="1" id="KW-0812">Transmembrane</keyword>
<dbReference type="Proteomes" id="UP000078046">
    <property type="component" value="Unassembled WGS sequence"/>
</dbReference>
<reference evidence="2 3" key="1">
    <citation type="submission" date="2016-04" db="EMBL/GenBank/DDBJ databases">
        <title>The genome of Intoshia linei affirms orthonectids as highly simplified spiralians.</title>
        <authorList>
            <person name="Mikhailov K.V."/>
            <person name="Slusarev G.S."/>
            <person name="Nikitin M.A."/>
            <person name="Logacheva M.D."/>
            <person name="Penin A."/>
            <person name="Aleoshin V."/>
            <person name="Panchin Y.V."/>
        </authorList>
    </citation>
    <scope>NUCLEOTIDE SEQUENCE [LARGE SCALE GENOMIC DNA]</scope>
    <source>
        <strain evidence="2">Intl2013</strain>
        <tissue evidence="2">Whole animal</tissue>
    </source>
</reference>